<feature type="region of interest" description="Disordered" evidence="1">
    <location>
        <begin position="436"/>
        <end position="456"/>
    </location>
</feature>
<sequence>TSNILQTPQNVQSPPNEYFERLAQLHARIATLERVEQENALLRELLCAQSKSFEVLSSSLQAHGFHPRLCQEDYPRVRFWKDGSWPPAKGSSVASLSSRTTKGTDKAVRGYLEDENGNLISRAEQESILESMRSVWRDLLNNPNALPPLTWGGAGAEARKKLCDYVIPLHPILALCQANWKVNSLATKYYPSWVQNHIPEDVKVRIKAAQAAATQAVKAEPDAKPDPDAPSADASATAPLKRRRDGPNTLPESSAKKQKTVVAVVSAPCSRTPSSKKSATPARPQAASQTASGQLNAALPPHPMDAFFGAAFATRTLKTSTPVPAGIPPLIAGPTSSSLSSLVNMPPKATGDVPNTPDVEATDDNAQVLPGESQPVATQPEAPQDLLEGSQTLVYESQTQDSSFPVQDDSSPPQGALSQTQVGHTLADAVQVSNDAAAAAAAPHHAQTSSQAASAPEAAPVTPSVLITSNAVINSTPAVTTTSPLSLLAQATASAASVAQQAVRTAAPAKRARKPNANTTTPDGLCKLEWCKKNPNGTQEEWNKYHQSLDVSELEHWKQRSVAEKKKKTAS</sequence>
<feature type="compositionally biased region" description="Polar residues" evidence="1">
    <location>
        <begin position="269"/>
        <end position="278"/>
    </location>
</feature>
<evidence type="ECO:0000313" key="2">
    <source>
        <dbReference type="EMBL" id="KZV78034.1"/>
    </source>
</evidence>
<dbReference type="Proteomes" id="UP000077266">
    <property type="component" value="Unassembled WGS sequence"/>
</dbReference>
<feature type="region of interest" description="Disordered" evidence="1">
    <location>
        <begin position="505"/>
        <end position="524"/>
    </location>
</feature>
<organism evidence="2 3">
    <name type="scientific">Exidia glandulosa HHB12029</name>
    <dbReference type="NCBI Taxonomy" id="1314781"/>
    <lineage>
        <taxon>Eukaryota</taxon>
        <taxon>Fungi</taxon>
        <taxon>Dikarya</taxon>
        <taxon>Basidiomycota</taxon>
        <taxon>Agaricomycotina</taxon>
        <taxon>Agaricomycetes</taxon>
        <taxon>Auriculariales</taxon>
        <taxon>Exidiaceae</taxon>
        <taxon>Exidia</taxon>
    </lineage>
</organism>
<dbReference type="AlphaFoldDB" id="A0A166MHD8"/>
<dbReference type="STRING" id="1314781.A0A166MHD8"/>
<protein>
    <submittedName>
        <fullName evidence="2">Uncharacterized protein</fullName>
    </submittedName>
</protein>
<dbReference type="InParanoid" id="A0A166MHD8"/>
<evidence type="ECO:0000256" key="1">
    <source>
        <dbReference type="SAM" id="MobiDB-lite"/>
    </source>
</evidence>
<name>A0A166MHD8_EXIGL</name>
<proteinExistence type="predicted"/>
<feature type="compositionally biased region" description="Low complexity" evidence="1">
    <location>
        <begin position="229"/>
        <end position="239"/>
    </location>
</feature>
<feature type="compositionally biased region" description="Polar residues" evidence="1">
    <location>
        <begin position="286"/>
        <end position="295"/>
    </location>
</feature>
<evidence type="ECO:0000313" key="3">
    <source>
        <dbReference type="Proteomes" id="UP000077266"/>
    </source>
</evidence>
<feature type="non-terminal residue" evidence="2">
    <location>
        <position position="1"/>
    </location>
</feature>
<feature type="region of interest" description="Disordered" evidence="1">
    <location>
        <begin position="398"/>
        <end position="420"/>
    </location>
</feature>
<accession>A0A166MHD8</accession>
<keyword evidence="3" id="KW-1185">Reference proteome</keyword>
<gene>
    <name evidence="2" type="ORF">EXIGLDRAFT_784389</name>
</gene>
<feature type="region of interest" description="Disordered" evidence="1">
    <location>
        <begin position="215"/>
        <end position="299"/>
    </location>
</feature>
<feature type="region of interest" description="Disordered" evidence="1">
    <location>
        <begin position="343"/>
        <end position="382"/>
    </location>
</feature>
<reference evidence="2 3" key="1">
    <citation type="journal article" date="2016" name="Mol. Biol. Evol.">
        <title>Comparative Genomics of Early-Diverging Mushroom-Forming Fungi Provides Insights into the Origins of Lignocellulose Decay Capabilities.</title>
        <authorList>
            <person name="Nagy L.G."/>
            <person name="Riley R."/>
            <person name="Tritt A."/>
            <person name="Adam C."/>
            <person name="Daum C."/>
            <person name="Floudas D."/>
            <person name="Sun H."/>
            <person name="Yadav J.S."/>
            <person name="Pangilinan J."/>
            <person name="Larsson K.H."/>
            <person name="Matsuura K."/>
            <person name="Barry K."/>
            <person name="Labutti K."/>
            <person name="Kuo R."/>
            <person name="Ohm R.A."/>
            <person name="Bhattacharya S.S."/>
            <person name="Shirouzu T."/>
            <person name="Yoshinaga Y."/>
            <person name="Martin F.M."/>
            <person name="Grigoriev I.V."/>
            <person name="Hibbett D.S."/>
        </authorList>
    </citation>
    <scope>NUCLEOTIDE SEQUENCE [LARGE SCALE GENOMIC DNA]</scope>
    <source>
        <strain evidence="2 3">HHB12029</strain>
    </source>
</reference>
<dbReference type="OrthoDB" id="2681506at2759"/>
<dbReference type="EMBL" id="KV427194">
    <property type="protein sequence ID" value="KZV78034.1"/>
    <property type="molecule type" value="Genomic_DNA"/>
</dbReference>